<sequence length="133" mass="14665">MSLATHTQIELRTLHRLEHAATFANADSAVCHLGMIMQMLGIDQTYALNAKRWRSGAKRQSITHEPLDSGLTLAGKGCIKRCADIKISDWAWTARGRPLMRPWCTGNGALTASASRKVTARIVTTLTEMMERG</sequence>
<evidence type="ECO:0000313" key="2">
    <source>
        <dbReference type="Proteomes" id="UP000054538"/>
    </source>
</evidence>
<dbReference type="EMBL" id="KN824978">
    <property type="protein sequence ID" value="KIK96597.1"/>
    <property type="molecule type" value="Genomic_DNA"/>
</dbReference>
<keyword evidence="2" id="KW-1185">Reference proteome</keyword>
<organism evidence="1 2">
    <name type="scientific">Paxillus rubicundulus Ve08.2h10</name>
    <dbReference type="NCBI Taxonomy" id="930991"/>
    <lineage>
        <taxon>Eukaryota</taxon>
        <taxon>Fungi</taxon>
        <taxon>Dikarya</taxon>
        <taxon>Basidiomycota</taxon>
        <taxon>Agaricomycotina</taxon>
        <taxon>Agaricomycetes</taxon>
        <taxon>Agaricomycetidae</taxon>
        <taxon>Boletales</taxon>
        <taxon>Paxilineae</taxon>
        <taxon>Paxillaceae</taxon>
        <taxon>Paxillus</taxon>
    </lineage>
</organism>
<evidence type="ECO:0000313" key="1">
    <source>
        <dbReference type="EMBL" id="KIK96597.1"/>
    </source>
</evidence>
<accession>A0A0D0DFR2</accession>
<reference evidence="2" key="2">
    <citation type="submission" date="2015-01" db="EMBL/GenBank/DDBJ databases">
        <title>Evolutionary Origins and Diversification of the Mycorrhizal Mutualists.</title>
        <authorList>
            <consortium name="DOE Joint Genome Institute"/>
            <consortium name="Mycorrhizal Genomics Consortium"/>
            <person name="Kohler A."/>
            <person name="Kuo A."/>
            <person name="Nagy L.G."/>
            <person name="Floudas D."/>
            <person name="Copeland A."/>
            <person name="Barry K.W."/>
            <person name="Cichocki N."/>
            <person name="Veneault-Fourrey C."/>
            <person name="LaButti K."/>
            <person name="Lindquist E.A."/>
            <person name="Lipzen A."/>
            <person name="Lundell T."/>
            <person name="Morin E."/>
            <person name="Murat C."/>
            <person name="Riley R."/>
            <person name="Ohm R."/>
            <person name="Sun H."/>
            <person name="Tunlid A."/>
            <person name="Henrissat B."/>
            <person name="Grigoriev I.V."/>
            <person name="Hibbett D.S."/>
            <person name="Martin F."/>
        </authorList>
    </citation>
    <scope>NUCLEOTIDE SEQUENCE [LARGE SCALE GENOMIC DNA]</scope>
    <source>
        <strain evidence="2">Ve08.2h10</strain>
    </source>
</reference>
<name>A0A0D0DFR2_9AGAM</name>
<feature type="non-terminal residue" evidence="1">
    <location>
        <position position="1"/>
    </location>
</feature>
<proteinExistence type="predicted"/>
<dbReference type="HOGENOM" id="CLU_1907336_0_0_1"/>
<protein>
    <submittedName>
        <fullName evidence="1">Unplaced genomic scaffold scaffold_156, whole genome shotgun sequence</fullName>
    </submittedName>
</protein>
<dbReference type="Proteomes" id="UP000054538">
    <property type="component" value="Unassembled WGS sequence"/>
</dbReference>
<gene>
    <name evidence="1" type="ORF">PAXRUDRAFT_825786</name>
</gene>
<dbReference type="InParanoid" id="A0A0D0DFR2"/>
<reference evidence="1 2" key="1">
    <citation type="submission" date="2014-04" db="EMBL/GenBank/DDBJ databases">
        <authorList>
            <consortium name="DOE Joint Genome Institute"/>
            <person name="Kuo A."/>
            <person name="Kohler A."/>
            <person name="Jargeat P."/>
            <person name="Nagy L.G."/>
            <person name="Floudas D."/>
            <person name="Copeland A."/>
            <person name="Barry K.W."/>
            <person name="Cichocki N."/>
            <person name="Veneault-Fourrey C."/>
            <person name="LaButti K."/>
            <person name="Lindquist E.A."/>
            <person name="Lipzen A."/>
            <person name="Lundell T."/>
            <person name="Morin E."/>
            <person name="Murat C."/>
            <person name="Sun H."/>
            <person name="Tunlid A."/>
            <person name="Henrissat B."/>
            <person name="Grigoriev I.V."/>
            <person name="Hibbett D.S."/>
            <person name="Martin F."/>
            <person name="Nordberg H.P."/>
            <person name="Cantor M.N."/>
            <person name="Hua S.X."/>
        </authorList>
    </citation>
    <scope>NUCLEOTIDE SEQUENCE [LARGE SCALE GENOMIC DNA]</scope>
    <source>
        <strain evidence="1 2">Ve08.2h10</strain>
    </source>
</reference>
<dbReference type="AlphaFoldDB" id="A0A0D0DFR2"/>